<dbReference type="Pfam" id="PF14543">
    <property type="entry name" value="TAXi_N"/>
    <property type="match status" value="1"/>
</dbReference>
<keyword evidence="14" id="KW-1185">Reference proteome</keyword>
<feature type="region of interest" description="Disordered" evidence="10">
    <location>
        <begin position="872"/>
        <end position="896"/>
    </location>
</feature>
<dbReference type="GO" id="GO:0004190">
    <property type="term" value="F:aspartic-type endopeptidase activity"/>
    <property type="evidence" value="ECO:0007669"/>
    <property type="project" value="UniProtKB-KW"/>
</dbReference>
<sequence>MYGQQKERRGNSPADDAFSPNGFTDDFHRSSINMGGATPRQYGQAAHTHVCHVPNTRCYEYAFTPQGDNGYTMTNPRRMESPSMSSYHARHLPTIEHIQFYPPHNGHLETPTYGQLNHVEAKMLHRKRRAKSLLILAGVAFVAMIVLDGVIQLTFPVEIDRRVTAANDARDGLDGRGAQKTASEQDEGGSAEEQRGIVRQLVGSFFDDGQSAPEGRDSISKLLPQLTNGNVINNDMNVNNNMKINQKQQRGLHRFPLLPKHALQSRQRRDLYHAQKPLPLHLRQDYEDDMYHAPPHQRRRMYPLTVTQDGKDVIVDARTHRQRQSRHSRGRRAQQQQQDEDILAESTLYETGALYQGYGTHYLDLWVGTPPQRQTVIVDTGSSVTAFPCTGCESCGADPSTGTVYHLDPDYDKSASSTFQEGQCSTGVKGQENTLCEIGVCSRVDTLDVTSPQYCKLAVAYAEGSTWTAAESSDVVYPAGPHEFALQEGERMENGVGIGMGDVREGQAFDWMDFRLRFGCQTKVNKFVTGLFRTQLEDGIMGMDNRKGSFWLQLRDHYRNAGHIQDETDPFDPAQFSLCYDRQPLSSNLEKGIGSGSMTIGGSDPLLHGTPMVFADNITPAEGWYTVHIKGMFLRTKGGSLAEHGTNTDGGNYIRVDADEKILNGNTQETNGPIVDSGTTDTYLSALLKAPFNEAWKKALQNPGAQYNNDPVNMTLEQIQMLPTIMVVLRGHASNAGGDPALGMVGHPNHAPMLQSNPEDTTPNSVSPNDVIVAIPPEHYMEESSKEAGKFTARIYFTERFGDRSILGSNVLMGHEVLFDNNAGRVGFAESHCDYERYMVEKGALLQALIDAETSVDTPSVNENAGQGLVTSAEASNTANPNSGTPEGGDVTVPQDFDLGVDNVLSSSGWSRRTQDINGLRQDIRIPG</sequence>
<evidence type="ECO:0000256" key="4">
    <source>
        <dbReference type="ARBA" id="ARBA00022729"/>
    </source>
</evidence>
<evidence type="ECO:0000259" key="12">
    <source>
        <dbReference type="PROSITE" id="PS51767"/>
    </source>
</evidence>
<evidence type="ECO:0000256" key="11">
    <source>
        <dbReference type="SAM" id="Phobius"/>
    </source>
</evidence>
<feature type="domain" description="Peptidase A1" evidence="12">
    <location>
        <begin position="361"/>
        <end position="829"/>
    </location>
</feature>
<comment type="caution">
    <text evidence="13">The sequence shown here is derived from an EMBL/GenBank/DDBJ whole genome shotgun (WGS) entry which is preliminary data.</text>
</comment>
<feature type="compositionally biased region" description="Basic and acidic residues" evidence="10">
    <location>
        <begin position="1"/>
        <end position="10"/>
    </location>
</feature>
<keyword evidence="3 11" id="KW-0812">Transmembrane</keyword>
<keyword evidence="7 11" id="KW-0472">Membrane</keyword>
<organism evidence="13 14">
    <name type="scientific">Cyclotella cryptica</name>
    <dbReference type="NCBI Taxonomy" id="29204"/>
    <lineage>
        <taxon>Eukaryota</taxon>
        <taxon>Sar</taxon>
        <taxon>Stramenopiles</taxon>
        <taxon>Ochrophyta</taxon>
        <taxon>Bacillariophyta</taxon>
        <taxon>Coscinodiscophyceae</taxon>
        <taxon>Thalassiosirophycidae</taxon>
        <taxon>Stephanodiscales</taxon>
        <taxon>Stephanodiscaceae</taxon>
        <taxon>Cyclotella</taxon>
    </lineage>
</organism>
<feature type="region of interest" description="Disordered" evidence="10">
    <location>
        <begin position="1"/>
        <end position="40"/>
    </location>
</feature>
<name>A0ABD3QLJ1_9STRA</name>
<dbReference type="Gene3D" id="2.40.70.10">
    <property type="entry name" value="Acid Proteases"/>
    <property type="match status" value="2"/>
</dbReference>
<keyword evidence="4" id="KW-0732">Signal</keyword>
<dbReference type="InterPro" id="IPR033121">
    <property type="entry name" value="PEPTIDASE_A1"/>
</dbReference>
<feature type="compositionally biased region" description="Basic residues" evidence="10">
    <location>
        <begin position="320"/>
        <end position="332"/>
    </location>
</feature>
<evidence type="ECO:0000256" key="9">
    <source>
        <dbReference type="RuleBase" id="RU000454"/>
    </source>
</evidence>
<feature type="region of interest" description="Disordered" evidence="10">
    <location>
        <begin position="319"/>
        <end position="340"/>
    </location>
</feature>
<dbReference type="InterPro" id="IPR021109">
    <property type="entry name" value="Peptidase_aspartic_dom_sf"/>
</dbReference>
<evidence type="ECO:0000313" key="14">
    <source>
        <dbReference type="Proteomes" id="UP001516023"/>
    </source>
</evidence>
<dbReference type="PRINTS" id="PR00792">
    <property type="entry name" value="PEPSIN"/>
</dbReference>
<evidence type="ECO:0000256" key="1">
    <source>
        <dbReference type="ARBA" id="ARBA00007447"/>
    </source>
</evidence>
<dbReference type="GO" id="GO:0012505">
    <property type="term" value="C:endomembrane system"/>
    <property type="evidence" value="ECO:0007669"/>
    <property type="project" value="UniProtKB-SubCell"/>
</dbReference>
<dbReference type="PANTHER" id="PTHR13683">
    <property type="entry name" value="ASPARTYL PROTEASES"/>
    <property type="match status" value="1"/>
</dbReference>
<dbReference type="SUPFAM" id="SSF50630">
    <property type="entry name" value="Acid proteases"/>
    <property type="match status" value="1"/>
</dbReference>
<dbReference type="PROSITE" id="PS00141">
    <property type="entry name" value="ASP_PROTEASE"/>
    <property type="match status" value="1"/>
</dbReference>
<evidence type="ECO:0000256" key="6">
    <source>
        <dbReference type="ARBA" id="ARBA00022989"/>
    </source>
</evidence>
<dbReference type="FunFam" id="2.40.70.10:FF:000225">
    <property type="entry name" value="Predicted protein"/>
    <property type="match status" value="1"/>
</dbReference>
<comment type="similarity">
    <text evidence="1 9">Belongs to the peptidase A1 family.</text>
</comment>
<dbReference type="PANTHER" id="PTHR13683:SF375">
    <property type="entry name" value="PEPTIDASE A1 DOMAIN-CONTAINING PROTEIN"/>
    <property type="match status" value="1"/>
</dbReference>
<dbReference type="GO" id="GO:0006508">
    <property type="term" value="P:proteolysis"/>
    <property type="evidence" value="ECO:0007669"/>
    <property type="project" value="UniProtKB-KW"/>
</dbReference>
<proteinExistence type="inferred from homology"/>
<evidence type="ECO:0000256" key="10">
    <source>
        <dbReference type="SAM" id="MobiDB-lite"/>
    </source>
</evidence>
<evidence type="ECO:0000313" key="13">
    <source>
        <dbReference type="EMBL" id="KAL3801263.1"/>
    </source>
</evidence>
<dbReference type="InterPro" id="IPR001969">
    <property type="entry name" value="Aspartic_peptidase_AS"/>
</dbReference>
<feature type="transmembrane region" description="Helical" evidence="11">
    <location>
        <begin position="133"/>
        <end position="155"/>
    </location>
</feature>
<dbReference type="InterPro" id="IPR032861">
    <property type="entry name" value="TAXi_N"/>
</dbReference>
<accession>A0ABD3QLJ1</accession>
<feature type="region of interest" description="Disordered" evidence="10">
    <location>
        <begin position="169"/>
        <end position="194"/>
    </location>
</feature>
<dbReference type="Proteomes" id="UP001516023">
    <property type="component" value="Unassembled WGS sequence"/>
</dbReference>
<reference evidence="13 14" key="1">
    <citation type="journal article" date="2020" name="G3 (Bethesda)">
        <title>Improved Reference Genome for Cyclotella cryptica CCMP332, a Model for Cell Wall Morphogenesis, Salinity Adaptation, and Lipid Production in Diatoms (Bacillariophyta).</title>
        <authorList>
            <person name="Roberts W.R."/>
            <person name="Downey K.M."/>
            <person name="Ruck E.C."/>
            <person name="Traller J.C."/>
            <person name="Alverson A.J."/>
        </authorList>
    </citation>
    <scope>NUCLEOTIDE SEQUENCE [LARGE SCALE GENOMIC DNA]</scope>
    <source>
        <strain evidence="13 14">CCMP332</strain>
    </source>
</reference>
<evidence type="ECO:0000256" key="5">
    <source>
        <dbReference type="ARBA" id="ARBA00022801"/>
    </source>
</evidence>
<dbReference type="AlphaFoldDB" id="A0ABD3QLJ1"/>
<gene>
    <name evidence="13" type="ORF">HJC23_012663</name>
</gene>
<dbReference type="PROSITE" id="PS51767">
    <property type="entry name" value="PEPTIDASE_A1"/>
    <property type="match status" value="1"/>
</dbReference>
<keyword evidence="2 9" id="KW-0645">Protease</keyword>
<keyword evidence="6 11" id="KW-1133">Transmembrane helix</keyword>
<feature type="compositionally biased region" description="Polar residues" evidence="10">
    <location>
        <begin position="872"/>
        <end position="885"/>
    </location>
</feature>
<dbReference type="EMBL" id="JABMIG020000028">
    <property type="protein sequence ID" value="KAL3801263.1"/>
    <property type="molecule type" value="Genomic_DNA"/>
</dbReference>
<evidence type="ECO:0000256" key="7">
    <source>
        <dbReference type="ARBA" id="ARBA00023136"/>
    </source>
</evidence>
<evidence type="ECO:0000256" key="3">
    <source>
        <dbReference type="ARBA" id="ARBA00022692"/>
    </source>
</evidence>
<keyword evidence="5 9" id="KW-0378">Hydrolase</keyword>
<protein>
    <recommendedName>
        <fullName evidence="12">Peptidase A1 domain-containing protein</fullName>
    </recommendedName>
</protein>
<keyword evidence="9" id="KW-0064">Aspartyl protease</keyword>
<comment type="subcellular location">
    <subcellularLocation>
        <location evidence="8">Endomembrane system</location>
        <topology evidence="8">Single-pass type I membrane protein</topology>
    </subcellularLocation>
</comment>
<dbReference type="InterPro" id="IPR001461">
    <property type="entry name" value="Aspartic_peptidase_A1"/>
</dbReference>
<evidence type="ECO:0000256" key="2">
    <source>
        <dbReference type="ARBA" id="ARBA00022670"/>
    </source>
</evidence>
<evidence type="ECO:0000256" key="8">
    <source>
        <dbReference type="ARBA" id="ARBA00046288"/>
    </source>
</evidence>